<dbReference type="PANTHER" id="PTHR30620:SF123">
    <property type="entry name" value="BETA-XYLOSIDASE"/>
    <property type="match status" value="1"/>
</dbReference>
<dbReference type="GO" id="GO:0008422">
    <property type="term" value="F:beta-glucosidase activity"/>
    <property type="evidence" value="ECO:0007669"/>
    <property type="project" value="TreeGrafter"/>
</dbReference>
<protein>
    <submittedName>
        <fullName evidence="3">Beta-glucosidase</fullName>
    </submittedName>
</protein>
<dbReference type="InterPro" id="IPR001764">
    <property type="entry name" value="Glyco_hydro_3_N"/>
</dbReference>
<dbReference type="Pfam" id="PF14310">
    <property type="entry name" value="Fn3-like"/>
    <property type="match status" value="1"/>
</dbReference>
<dbReference type="InterPro" id="IPR017853">
    <property type="entry name" value="GH"/>
</dbReference>
<evidence type="ECO:0000313" key="3">
    <source>
        <dbReference type="EMBL" id="QHQ61803.1"/>
    </source>
</evidence>
<proteinExistence type="predicted"/>
<dbReference type="SUPFAM" id="SSF51445">
    <property type="entry name" value="(Trans)glycosidases"/>
    <property type="match status" value="1"/>
</dbReference>
<dbReference type="Gene3D" id="3.20.20.300">
    <property type="entry name" value="Glycoside hydrolase, family 3, N-terminal domain"/>
    <property type="match status" value="1"/>
</dbReference>
<dbReference type="GO" id="GO:0009251">
    <property type="term" value="P:glucan catabolic process"/>
    <property type="evidence" value="ECO:0007669"/>
    <property type="project" value="TreeGrafter"/>
</dbReference>
<keyword evidence="1" id="KW-0378">Hydrolase</keyword>
<dbReference type="KEGG" id="anr:Ana3638_14305"/>
<dbReference type="Proteomes" id="UP000464314">
    <property type="component" value="Chromosome"/>
</dbReference>
<feature type="domain" description="Fibronectin type III-like" evidence="2">
    <location>
        <begin position="704"/>
        <end position="773"/>
    </location>
</feature>
<name>A0A6P1TMV2_9FIRM</name>
<dbReference type="RefSeq" id="WP_161838628.1">
    <property type="nucleotide sequence ID" value="NZ_CP048000.1"/>
</dbReference>
<dbReference type="InterPro" id="IPR002772">
    <property type="entry name" value="Glyco_hydro_3_C"/>
</dbReference>
<dbReference type="SMART" id="SM01217">
    <property type="entry name" value="Fn3_like"/>
    <property type="match status" value="1"/>
</dbReference>
<reference evidence="3 4" key="1">
    <citation type="submission" date="2020-01" db="EMBL/GenBank/DDBJ databases">
        <title>Genome analysis of Anaerocolumna sp. CBA3638.</title>
        <authorList>
            <person name="Kim J."/>
            <person name="Roh S.W."/>
        </authorList>
    </citation>
    <scope>NUCLEOTIDE SEQUENCE [LARGE SCALE GENOMIC DNA]</scope>
    <source>
        <strain evidence="3 4">CBA3638</strain>
    </source>
</reference>
<dbReference type="Pfam" id="PF01915">
    <property type="entry name" value="Glyco_hydro_3_C"/>
    <property type="match status" value="1"/>
</dbReference>
<dbReference type="Gene3D" id="3.40.50.1700">
    <property type="entry name" value="Glycoside hydrolase family 3 C-terminal domain"/>
    <property type="match status" value="1"/>
</dbReference>
<dbReference type="InterPro" id="IPR051915">
    <property type="entry name" value="Cellulose_Degrad_GH3"/>
</dbReference>
<gene>
    <name evidence="3" type="ORF">Ana3638_14305</name>
</gene>
<dbReference type="InterPro" id="IPR036962">
    <property type="entry name" value="Glyco_hydro_3_N_sf"/>
</dbReference>
<dbReference type="EMBL" id="CP048000">
    <property type="protein sequence ID" value="QHQ61803.1"/>
    <property type="molecule type" value="Genomic_DNA"/>
</dbReference>
<dbReference type="PANTHER" id="PTHR30620">
    <property type="entry name" value="PERIPLASMIC BETA-GLUCOSIDASE-RELATED"/>
    <property type="match status" value="1"/>
</dbReference>
<dbReference type="Pfam" id="PF00933">
    <property type="entry name" value="Glyco_hydro_3"/>
    <property type="match status" value="1"/>
</dbReference>
<dbReference type="SUPFAM" id="SSF52279">
    <property type="entry name" value="Beta-D-glucan exohydrolase, C-terminal domain"/>
    <property type="match status" value="1"/>
</dbReference>
<dbReference type="InterPro" id="IPR013783">
    <property type="entry name" value="Ig-like_fold"/>
</dbReference>
<dbReference type="Gene3D" id="2.60.40.10">
    <property type="entry name" value="Immunoglobulins"/>
    <property type="match status" value="1"/>
</dbReference>
<evidence type="ECO:0000256" key="1">
    <source>
        <dbReference type="ARBA" id="ARBA00022801"/>
    </source>
</evidence>
<organism evidence="3 4">
    <name type="scientific">Anaerocolumna sedimenticola</name>
    <dbReference type="NCBI Taxonomy" id="2696063"/>
    <lineage>
        <taxon>Bacteria</taxon>
        <taxon>Bacillati</taxon>
        <taxon>Bacillota</taxon>
        <taxon>Clostridia</taxon>
        <taxon>Lachnospirales</taxon>
        <taxon>Lachnospiraceae</taxon>
        <taxon>Anaerocolumna</taxon>
    </lineage>
</organism>
<sequence>MTDLYQDNKFSARQRAENLLSLMTVKEKVGQLNQRLYGFSIYERNGNEIELTEEFKNEVAKFDGIGVLYGLYRADPWSGKDFESGLTGELAPKAYNMIQRYVIEHSRLGIPMLLSSECPHGHQALNGYLLPVNLSAGATFHPELLKSAYQVCGKQLKDMGVHLALISVLDLLRDPRWGRSEECYSEDPYLSSELAKAAVTGIQVNDIVAVAKHFCAQGEGTGGINASAARIGERELREIHLPAAKACAKAGVKGIMAAYNEIDGIPCHGNKKLLTEILRDEMQFKGVIMADGVAIDRLDIMTGDNVASGALALKAGVDISLWDTGFSKLEEALNRGFIMEEDIDQAVLRVLTLKFELGLFDHPYIEERDSRTDYTYEKYPEALKLARESVVLLKNTNHTLPLNINNLRSIAVIGPNADEIYHQLGDYTPPINHNDGVTVLQGIKDYIQKNNCSVEIKFHKGCGLFEGTEESIREAAKLAETSDCTILVLGGSSSRFGGAHFDSNGAAKISNISDMDCGEGVDSADLRLPGLQNKLAEAVFKAGRSVVTVLIQGRPYSITEVAENSDSILCAFYPGVKGGQAITEILFGKIAPSGHLPVSIPRHGGQIPVYYNYKNSYAGMKYYDIDNTPLYSFGYGLSYTEFIYKNITLECIPFKEEAKHLKKNFYASDIARDNSYRISSYELHSGEIRVNFEISNLGNYDGFSVPQLYIRDLQASTIRRVKELKAFDKVWIPKGETRSSTLYLNEEKLSLWNDKMQFVTEPGEFRLLLTDGCKDIWEGNLFLE</sequence>
<keyword evidence="4" id="KW-1185">Reference proteome</keyword>
<evidence type="ECO:0000259" key="2">
    <source>
        <dbReference type="SMART" id="SM01217"/>
    </source>
</evidence>
<dbReference type="PRINTS" id="PR00133">
    <property type="entry name" value="GLHYDRLASE3"/>
</dbReference>
<dbReference type="AlphaFoldDB" id="A0A6P1TMV2"/>
<evidence type="ECO:0000313" key="4">
    <source>
        <dbReference type="Proteomes" id="UP000464314"/>
    </source>
</evidence>
<accession>A0A6P1TMV2</accession>
<dbReference type="InterPro" id="IPR036881">
    <property type="entry name" value="Glyco_hydro_3_C_sf"/>
</dbReference>
<dbReference type="InterPro" id="IPR026891">
    <property type="entry name" value="Fn3-like"/>
</dbReference>